<feature type="non-terminal residue" evidence="1">
    <location>
        <position position="1"/>
    </location>
</feature>
<proteinExistence type="predicted"/>
<protein>
    <submittedName>
        <fullName evidence="1">Uncharacterized protein</fullName>
    </submittedName>
</protein>
<organism evidence="1 2">
    <name type="scientific">Hypsizygus marmoreus</name>
    <name type="common">White beech mushroom</name>
    <name type="synonym">Agaricus marmoreus</name>
    <dbReference type="NCBI Taxonomy" id="39966"/>
    <lineage>
        <taxon>Eukaryota</taxon>
        <taxon>Fungi</taxon>
        <taxon>Dikarya</taxon>
        <taxon>Basidiomycota</taxon>
        <taxon>Agaricomycotina</taxon>
        <taxon>Agaricomycetes</taxon>
        <taxon>Agaricomycetidae</taxon>
        <taxon>Agaricales</taxon>
        <taxon>Tricholomatineae</taxon>
        <taxon>Lyophyllaceae</taxon>
        <taxon>Hypsizygus</taxon>
    </lineage>
</organism>
<dbReference type="InParanoid" id="A0A369IZF0"/>
<dbReference type="AlphaFoldDB" id="A0A369IZF0"/>
<gene>
    <name evidence="1" type="ORF">Hypma_016623</name>
</gene>
<dbReference type="Proteomes" id="UP000076154">
    <property type="component" value="Unassembled WGS sequence"/>
</dbReference>
<evidence type="ECO:0000313" key="1">
    <source>
        <dbReference type="EMBL" id="RDB14522.1"/>
    </source>
</evidence>
<dbReference type="EMBL" id="LUEZ02000100">
    <property type="protein sequence ID" value="RDB14522.1"/>
    <property type="molecule type" value="Genomic_DNA"/>
</dbReference>
<name>A0A369IZF0_HYPMA</name>
<keyword evidence="2" id="KW-1185">Reference proteome</keyword>
<comment type="caution">
    <text evidence="1">The sequence shown here is derived from an EMBL/GenBank/DDBJ whole genome shotgun (WGS) entry which is preliminary data.</text>
</comment>
<evidence type="ECO:0000313" key="2">
    <source>
        <dbReference type="Proteomes" id="UP000076154"/>
    </source>
</evidence>
<accession>A0A369IZF0</accession>
<sequence length="68" mass="7978">STRRHRETSNDKSAFNSPLLQFPLTNLPETDSHWNQVHALFRSTSVTLKMQLRNILFFSTQHPTNLRL</sequence>
<reference evidence="1" key="1">
    <citation type="submission" date="2018-04" db="EMBL/GenBank/DDBJ databases">
        <title>Whole genome sequencing of Hypsizygus marmoreus.</title>
        <authorList>
            <person name="Choi I.-G."/>
            <person name="Min B."/>
            <person name="Kim J.-G."/>
            <person name="Kim S."/>
            <person name="Oh Y.-L."/>
            <person name="Kong W.-S."/>
            <person name="Park H."/>
            <person name="Jeong J."/>
            <person name="Song E.-S."/>
        </authorList>
    </citation>
    <scope>NUCLEOTIDE SEQUENCE [LARGE SCALE GENOMIC DNA]</scope>
    <source>
        <strain evidence="1">51987-8</strain>
    </source>
</reference>